<comment type="caution">
    <text evidence="3">The sequence shown here is derived from an EMBL/GenBank/DDBJ whole genome shotgun (WGS) entry which is preliminary data.</text>
</comment>
<evidence type="ECO:0000256" key="1">
    <source>
        <dbReference type="SAM" id="MobiDB-lite"/>
    </source>
</evidence>
<evidence type="ECO:0000313" key="4">
    <source>
        <dbReference type="Proteomes" id="UP000672657"/>
    </source>
</evidence>
<dbReference type="InterPro" id="IPR007055">
    <property type="entry name" value="BON_dom"/>
</dbReference>
<feature type="compositionally biased region" description="Basic and acidic residues" evidence="1">
    <location>
        <begin position="19"/>
        <end position="34"/>
    </location>
</feature>
<proteinExistence type="predicted"/>
<feature type="compositionally biased region" description="Basic and acidic residues" evidence="1">
    <location>
        <begin position="121"/>
        <end position="142"/>
    </location>
</feature>
<dbReference type="InterPro" id="IPR051686">
    <property type="entry name" value="Lipoprotein_DolP"/>
</dbReference>
<name>A0ABN7QB14_9BURK</name>
<feature type="domain" description="BON" evidence="2">
    <location>
        <begin position="222"/>
        <end position="289"/>
    </location>
</feature>
<dbReference type="PANTHER" id="PTHR34606">
    <property type="entry name" value="BON DOMAIN-CONTAINING PROTEIN"/>
    <property type="match status" value="1"/>
</dbReference>
<feature type="region of interest" description="Disordered" evidence="1">
    <location>
        <begin position="286"/>
        <end position="322"/>
    </location>
</feature>
<feature type="region of interest" description="Disordered" evidence="1">
    <location>
        <begin position="1"/>
        <end position="224"/>
    </location>
</feature>
<dbReference type="Proteomes" id="UP000672657">
    <property type="component" value="Unassembled WGS sequence"/>
</dbReference>
<dbReference type="EMBL" id="CAJPVI010000085">
    <property type="protein sequence ID" value="CAG2160594.1"/>
    <property type="molecule type" value="Genomic_DNA"/>
</dbReference>
<dbReference type="Pfam" id="PF04972">
    <property type="entry name" value="BON"/>
    <property type="match status" value="1"/>
</dbReference>
<evidence type="ECO:0000313" key="3">
    <source>
        <dbReference type="EMBL" id="CAG2160594.1"/>
    </source>
</evidence>
<gene>
    <name evidence="3" type="ORF">LMG26411_07605</name>
</gene>
<evidence type="ECO:0000259" key="2">
    <source>
        <dbReference type="PROSITE" id="PS50914"/>
    </source>
</evidence>
<keyword evidence="4" id="KW-1185">Reference proteome</keyword>
<dbReference type="RefSeq" id="WP_211958347.1">
    <property type="nucleotide sequence ID" value="NZ_CAJPVI010000085.1"/>
</dbReference>
<protein>
    <recommendedName>
        <fullName evidence="2">BON domain-containing protein</fullName>
    </recommendedName>
</protein>
<feature type="compositionally biased region" description="Basic and acidic residues" evidence="1">
    <location>
        <begin position="1"/>
        <end position="11"/>
    </location>
</feature>
<dbReference type="PROSITE" id="PS50914">
    <property type="entry name" value="BON"/>
    <property type="match status" value="1"/>
</dbReference>
<accession>A0ABN7QB14</accession>
<feature type="compositionally biased region" description="Basic and acidic residues" evidence="1">
    <location>
        <begin position="150"/>
        <end position="170"/>
    </location>
</feature>
<organism evidence="3 4">
    <name type="scientific">Cupriavidus numazuensis</name>
    <dbReference type="NCBI Taxonomy" id="221992"/>
    <lineage>
        <taxon>Bacteria</taxon>
        <taxon>Pseudomonadati</taxon>
        <taxon>Pseudomonadota</taxon>
        <taxon>Betaproteobacteria</taxon>
        <taxon>Burkholderiales</taxon>
        <taxon>Burkholderiaceae</taxon>
        <taxon>Cupriavidus</taxon>
    </lineage>
</organism>
<dbReference type="Gene3D" id="3.30.1340.30">
    <property type="match status" value="1"/>
</dbReference>
<feature type="compositionally biased region" description="Basic and acidic residues" evidence="1">
    <location>
        <begin position="73"/>
        <end position="90"/>
    </location>
</feature>
<sequence length="322" mass="36715">MNQGEYGDRRRYGATQEDWPNHPDDRDDRDDYVARRQRMSGSNRDDGTSHWQAGSRQPAGGWSSSPETGHGYQGEHGRQQRGARGERGQQSDRGWSEAAYGEGRYGQYGEARYPRNPQNRGGRDDGPEQRGFATRHDPERNFHGGWHQGGEPRYRNELARETRTLREEWGTGRGPTGEWQGESGYIPFAGRGPQWEPLDFGQPEHVATPRHRPTGPKGYQRSDARIQDDVCERLAHSRFDVHDIEVSVAEGIVTLSGQVRERDQKYRLEEIADAVFGVRDVDNQIRAGRTQAQQPPTQQPTLQQQTQQRTQEQTQKSTKESP</sequence>
<feature type="compositionally biased region" description="Low complexity" evidence="1">
    <location>
        <begin position="290"/>
        <end position="315"/>
    </location>
</feature>
<dbReference type="PANTHER" id="PTHR34606:SF15">
    <property type="entry name" value="BON DOMAIN-CONTAINING PROTEIN"/>
    <property type="match status" value="1"/>
</dbReference>
<reference evidence="3 4" key="1">
    <citation type="submission" date="2021-03" db="EMBL/GenBank/DDBJ databases">
        <authorList>
            <person name="Peeters C."/>
        </authorList>
    </citation>
    <scope>NUCLEOTIDE SEQUENCE [LARGE SCALE GENOMIC DNA]</scope>
    <source>
        <strain evidence="3 4">LMG 26411</strain>
    </source>
</reference>